<feature type="transmembrane region" description="Helical" evidence="2">
    <location>
        <begin position="382"/>
        <end position="399"/>
    </location>
</feature>
<dbReference type="OrthoDB" id="3797732at2759"/>
<dbReference type="AlphaFoldDB" id="A0A9P6G5L4"/>
<keyword evidence="2" id="KW-1133">Transmembrane helix</keyword>
<evidence type="ECO:0000313" key="3">
    <source>
        <dbReference type="EMBL" id="KAF9729527.1"/>
    </source>
</evidence>
<feature type="compositionally biased region" description="Low complexity" evidence="1">
    <location>
        <begin position="39"/>
        <end position="56"/>
    </location>
</feature>
<comment type="caution">
    <text evidence="3">The sequence shown here is derived from an EMBL/GenBank/DDBJ whole genome shotgun (WGS) entry which is preliminary data.</text>
</comment>
<accession>A0A9P6G5L4</accession>
<keyword evidence="2" id="KW-0472">Membrane</keyword>
<evidence type="ECO:0000256" key="1">
    <source>
        <dbReference type="SAM" id="MobiDB-lite"/>
    </source>
</evidence>
<reference evidence="3" key="1">
    <citation type="journal article" date="2020" name="Mol. Plant Microbe Interact.">
        <title>Genome Sequence of the Biocontrol Agent Coniothyrium minitans strain Conio (IMI 134523).</title>
        <authorList>
            <person name="Patel D."/>
            <person name="Shittu T.A."/>
            <person name="Baroncelli R."/>
            <person name="Muthumeenakshi S."/>
            <person name="Osborne T.H."/>
            <person name="Janganan T.K."/>
            <person name="Sreenivasaprasad S."/>
        </authorList>
    </citation>
    <scope>NUCLEOTIDE SEQUENCE</scope>
    <source>
        <strain evidence="3">Conio</strain>
    </source>
</reference>
<dbReference type="EMBL" id="WJXW01000016">
    <property type="protein sequence ID" value="KAF9729527.1"/>
    <property type="molecule type" value="Genomic_DNA"/>
</dbReference>
<evidence type="ECO:0000313" key="4">
    <source>
        <dbReference type="Proteomes" id="UP000756921"/>
    </source>
</evidence>
<keyword evidence="4" id="KW-1185">Reference proteome</keyword>
<gene>
    <name evidence="3" type="ORF">PMIN01_12391</name>
</gene>
<feature type="compositionally biased region" description="Basic and acidic residues" evidence="1">
    <location>
        <begin position="19"/>
        <end position="35"/>
    </location>
</feature>
<evidence type="ECO:0000256" key="2">
    <source>
        <dbReference type="SAM" id="Phobius"/>
    </source>
</evidence>
<name>A0A9P6G5L4_9PLEO</name>
<organism evidence="3 4">
    <name type="scientific">Paraphaeosphaeria minitans</name>
    <dbReference type="NCBI Taxonomy" id="565426"/>
    <lineage>
        <taxon>Eukaryota</taxon>
        <taxon>Fungi</taxon>
        <taxon>Dikarya</taxon>
        <taxon>Ascomycota</taxon>
        <taxon>Pezizomycotina</taxon>
        <taxon>Dothideomycetes</taxon>
        <taxon>Pleosporomycetidae</taxon>
        <taxon>Pleosporales</taxon>
        <taxon>Massarineae</taxon>
        <taxon>Didymosphaeriaceae</taxon>
        <taxon>Paraphaeosphaeria</taxon>
    </lineage>
</organism>
<keyword evidence="2" id="KW-0812">Transmembrane</keyword>
<sequence>MARLSAENSTEHLAALKTPDQKGQRKSSRFKEFFKSSHSHASLSSVHSSSQPAVSPLGGVENLKPGFKKVGLHPPDCSPVSDTMKPRAPEPSRVLNLEDWEKLKEENSELGHLAKMKLYKEREELKQHEEGEEYQVAENYPKESSRKGTVKAMKVLGIDSGLKKKGAGTNDITDGTRNSSTVKLVKSLHQNEDQDSGKSLTSAALAAALCDDVAELLEDLPPNSTSSLLDIANSTQSRHPSLCNSPSLEDLRINAQIQVVPTDSISNTGDALDYESVRADASVLPSQMSVSDIDIHDYRFPRPEKISSGTNVVHTNASDRLYCNTLMGHDGCSTKDVNVTETFKLGPWKVESTIARAFTESLLPFTYMVLLFAKAIQGPLEFFVGVWKILVLAVAYTGLRRIMRWKEDGSSDVLLAPLEEYGCKMKQCCIHIMETFIVTFGQATVEALRKLDAEDCI</sequence>
<feature type="region of interest" description="Disordered" evidence="1">
    <location>
        <begin position="1"/>
        <end position="90"/>
    </location>
</feature>
<proteinExistence type="predicted"/>
<protein>
    <submittedName>
        <fullName evidence="3">Uncharacterized protein</fullName>
    </submittedName>
</protein>
<dbReference type="Proteomes" id="UP000756921">
    <property type="component" value="Unassembled WGS sequence"/>
</dbReference>